<gene>
    <name evidence="1" type="ORF">OB951_04930</name>
</gene>
<proteinExistence type="predicted"/>
<dbReference type="EMBL" id="JAOPMH010000003">
    <property type="protein sequence ID" value="MDH7889946.1"/>
    <property type="molecule type" value="Genomic_DNA"/>
</dbReference>
<reference evidence="1" key="1">
    <citation type="submission" date="2022-09" db="EMBL/GenBank/DDBJ databases">
        <authorList>
            <person name="Orihara K."/>
        </authorList>
    </citation>
    <scope>NUCLEOTIDE SEQUENCE</scope>
    <source>
        <strain evidence="1">YIT 13062</strain>
    </source>
</reference>
<sequence>MPEVFSLGGYTVYFSALDIEHGVHVHVRQGHNLDLARFIITADGRALLSHNHGRLTKKTIRQLQFVIEQNTDEILRLWINLFGDDIHFDR</sequence>
<evidence type="ECO:0000313" key="1">
    <source>
        <dbReference type="EMBL" id="MDH7889946.1"/>
    </source>
</evidence>
<name>A0AA43P796_9BIFI</name>
<accession>A0AA43P796</accession>
<dbReference type="InterPro" id="IPR025427">
    <property type="entry name" value="DUF4160"/>
</dbReference>
<comment type="caution">
    <text evidence="1">The sequence shown here is derived from an EMBL/GenBank/DDBJ whole genome shotgun (WGS) entry which is preliminary data.</text>
</comment>
<evidence type="ECO:0000313" key="2">
    <source>
        <dbReference type="Proteomes" id="UP001161916"/>
    </source>
</evidence>
<dbReference type="Pfam" id="PF13711">
    <property type="entry name" value="DUF4160"/>
    <property type="match status" value="1"/>
</dbReference>
<reference evidence="1" key="2">
    <citation type="journal article" date="2023" name="Gut Microbes">
        <title>Characterization of Bifidobacterium kashiwanohense that utilizes both milk- and plant-derived oligosaccharides.</title>
        <authorList>
            <person name="Orihara K."/>
            <person name="Yahagi K."/>
            <person name="Saito Y."/>
            <person name="Watanabe Y."/>
            <person name="Sasai T."/>
            <person name="Hara T."/>
            <person name="Tsukuda N."/>
            <person name="Oki K."/>
            <person name="Fujimoto J."/>
            <person name="Matsuki T."/>
        </authorList>
    </citation>
    <scope>NUCLEOTIDE SEQUENCE</scope>
    <source>
        <strain evidence="1">YIT 13062</strain>
    </source>
</reference>
<organism evidence="1 2">
    <name type="scientific">Bifidobacterium catenulatum subsp. kashiwanohense</name>
    <dbReference type="NCBI Taxonomy" id="630129"/>
    <lineage>
        <taxon>Bacteria</taxon>
        <taxon>Bacillati</taxon>
        <taxon>Actinomycetota</taxon>
        <taxon>Actinomycetes</taxon>
        <taxon>Bifidobacteriales</taxon>
        <taxon>Bifidobacteriaceae</taxon>
        <taxon>Bifidobacterium</taxon>
    </lineage>
</organism>
<dbReference type="Proteomes" id="UP001161916">
    <property type="component" value="Unassembled WGS sequence"/>
</dbReference>
<protein>
    <submittedName>
        <fullName evidence="1">DUF4160 domain-containing protein</fullName>
    </submittedName>
</protein>
<dbReference type="RefSeq" id="WP_162008470.1">
    <property type="nucleotide sequence ID" value="NZ_CP026729.1"/>
</dbReference>
<dbReference type="AlphaFoldDB" id="A0AA43P796"/>